<organism evidence="2 3">
    <name type="scientific">Candidatus Lloydbacteria bacterium RIFCSPHIGHO2_01_FULL_49_22</name>
    <dbReference type="NCBI Taxonomy" id="1798658"/>
    <lineage>
        <taxon>Bacteria</taxon>
        <taxon>Candidatus Lloydiibacteriota</taxon>
    </lineage>
</organism>
<dbReference type="Proteomes" id="UP000177122">
    <property type="component" value="Unassembled WGS sequence"/>
</dbReference>
<feature type="transmembrane region" description="Helical" evidence="1">
    <location>
        <begin position="6"/>
        <end position="22"/>
    </location>
</feature>
<keyword evidence="1" id="KW-0812">Transmembrane</keyword>
<dbReference type="AlphaFoldDB" id="A0A1G2CWJ3"/>
<sequence length="168" mass="19388">MDSIWGTLFILSFMFSISYWWPRYRRKEDLAQHLVSVLRELTSDEYEVTTEEHDGMQLLQLKNPTTRIQYKCYASHEELFCSCFFENKEISGANATTVSRPLGVGKGLAEISFLRTNALMGRVLYHQSGKTREKKVHLLFDTLKTNVTAHWTSSMFGEDKKEGALSPH</sequence>
<reference evidence="2 3" key="1">
    <citation type="journal article" date="2016" name="Nat. Commun.">
        <title>Thousands of microbial genomes shed light on interconnected biogeochemical processes in an aquifer system.</title>
        <authorList>
            <person name="Anantharaman K."/>
            <person name="Brown C.T."/>
            <person name="Hug L.A."/>
            <person name="Sharon I."/>
            <person name="Castelle C.J."/>
            <person name="Probst A.J."/>
            <person name="Thomas B.C."/>
            <person name="Singh A."/>
            <person name="Wilkins M.J."/>
            <person name="Karaoz U."/>
            <person name="Brodie E.L."/>
            <person name="Williams K.H."/>
            <person name="Hubbard S.S."/>
            <person name="Banfield J.F."/>
        </authorList>
    </citation>
    <scope>NUCLEOTIDE SEQUENCE [LARGE SCALE GENOMIC DNA]</scope>
</reference>
<protein>
    <submittedName>
        <fullName evidence="2">Uncharacterized protein</fullName>
    </submittedName>
</protein>
<proteinExistence type="predicted"/>
<comment type="caution">
    <text evidence="2">The sequence shown here is derived from an EMBL/GenBank/DDBJ whole genome shotgun (WGS) entry which is preliminary data.</text>
</comment>
<keyword evidence="1" id="KW-1133">Transmembrane helix</keyword>
<name>A0A1G2CWJ3_9BACT</name>
<keyword evidence="1" id="KW-0472">Membrane</keyword>
<accession>A0A1G2CWJ3</accession>
<dbReference type="EMBL" id="MHLI01000008">
    <property type="protein sequence ID" value="OGZ05647.1"/>
    <property type="molecule type" value="Genomic_DNA"/>
</dbReference>
<evidence type="ECO:0000313" key="3">
    <source>
        <dbReference type="Proteomes" id="UP000177122"/>
    </source>
</evidence>
<evidence type="ECO:0000313" key="2">
    <source>
        <dbReference type="EMBL" id="OGZ05647.1"/>
    </source>
</evidence>
<evidence type="ECO:0000256" key="1">
    <source>
        <dbReference type="SAM" id="Phobius"/>
    </source>
</evidence>
<gene>
    <name evidence="2" type="ORF">A2845_04805</name>
</gene>